<feature type="transmembrane region" description="Helical" evidence="2">
    <location>
        <begin position="68"/>
        <end position="91"/>
    </location>
</feature>
<feature type="transmembrane region" description="Helical" evidence="2">
    <location>
        <begin position="194"/>
        <end position="214"/>
    </location>
</feature>
<dbReference type="RefSeq" id="XP_033378990.1">
    <property type="nucleotide sequence ID" value="XM_033534204.1"/>
</dbReference>
<sequence>MSTALQDALEVRVIDPILFLTDYDDTSASIGPPRSRRDRRPNISWTLTLSKFIPFYHYRRQHRRNVQIVSFPLVIVCQLTLGQILLPILLLPPWFYTVDPWLIDCALKKYLSVPHDLQLFKGVYLVGLSIWRAYKEDAFAAMQLMFLAALLPPRTYEMMARFPPWERPLANMALLFGGAIIQYIVFRLDLKSEANYAVIALAILHLLGISDNWVKMECQWLRMRSKIQENRDRGRQVRRDRSRQGRKRAQREHERRLQAARKSKNPVTLAHGSSHGGPSALHREVEDFDAYGGVWDCRGENDPLDFLRDYESDTGRNEAKGVHRGRSQLRYQPSSMSFSDKSVFTLSILLHTTQKFISKTWKAYLLVQALVLAVYSVARSLCWFYGLEAHMVHELAPFRWIDAPHGYTLPLVPLSRFAYDLVCGIASVVIEDSKSCSAMLMSVPERLKRWMSCT</sequence>
<evidence type="ECO:0000313" key="3">
    <source>
        <dbReference type="EMBL" id="KAF2010651.1"/>
    </source>
</evidence>
<feature type="transmembrane region" description="Helical" evidence="2">
    <location>
        <begin position="138"/>
        <end position="156"/>
    </location>
</feature>
<feature type="compositionally biased region" description="Basic and acidic residues" evidence="1">
    <location>
        <begin position="231"/>
        <end position="243"/>
    </location>
</feature>
<feature type="region of interest" description="Disordered" evidence="1">
    <location>
        <begin position="231"/>
        <end position="280"/>
    </location>
</feature>
<keyword evidence="4" id="KW-1185">Reference proteome</keyword>
<evidence type="ECO:0000256" key="2">
    <source>
        <dbReference type="SAM" id="Phobius"/>
    </source>
</evidence>
<proteinExistence type="predicted"/>
<organism evidence="3 4">
    <name type="scientific">Aaosphaeria arxii CBS 175.79</name>
    <dbReference type="NCBI Taxonomy" id="1450172"/>
    <lineage>
        <taxon>Eukaryota</taxon>
        <taxon>Fungi</taxon>
        <taxon>Dikarya</taxon>
        <taxon>Ascomycota</taxon>
        <taxon>Pezizomycotina</taxon>
        <taxon>Dothideomycetes</taxon>
        <taxon>Pleosporomycetidae</taxon>
        <taxon>Pleosporales</taxon>
        <taxon>Pleosporales incertae sedis</taxon>
        <taxon>Aaosphaeria</taxon>
    </lineage>
</organism>
<reference evidence="3" key="1">
    <citation type="journal article" date="2020" name="Stud. Mycol.">
        <title>101 Dothideomycetes genomes: a test case for predicting lifestyles and emergence of pathogens.</title>
        <authorList>
            <person name="Haridas S."/>
            <person name="Albert R."/>
            <person name="Binder M."/>
            <person name="Bloem J."/>
            <person name="Labutti K."/>
            <person name="Salamov A."/>
            <person name="Andreopoulos B."/>
            <person name="Baker S."/>
            <person name="Barry K."/>
            <person name="Bills G."/>
            <person name="Bluhm B."/>
            <person name="Cannon C."/>
            <person name="Castanera R."/>
            <person name="Culley D."/>
            <person name="Daum C."/>
            <person name="Ezra D."/>
            <person name="Gonzalez J."/>
            <person name="Henrissat B."/>
            <person name="Kuo A."/>
            <person name="Liang C."/>
            <person name="Lipzen A."/>
            <person name="Lutzoni F."/>
            <person name="Magnuson J."/>
            <person name="Mondo S."/>
            <person name="Nolan M."/>
            <person name="Ohm R."/>
            <person name="Pangilinan J."/>
            <person name="Park H.-J."/>
            <person name="Ramirez L."/>
            <person name="Alfaro M."/>
            <person name="Sun H."/>
            <person name="Tritt A."/>
            <person name="Yoshinaga Y."/>
            <person name="Zwiers L.-H."/>
            <person name="Turgeon B."/>
            <person name="Goodwin S."/>
            <person name="Spatafora J."/>
            <person name="Crous P."/>
            <person name="Grigoriev I."/>
        </authorList>
    </citation>
    <scope>NUCLEOTIDE SEQUENCE</scope>
    <source>
        <strain evidence="3">CBS 175.79</strain>
    </source>
</reference>
<gene>
    <name evidence="3" type="ORF">BU24DRAFT_496596</name>
</gene>
<name>A0A6A5XCM9_9PLEO</name>
<feature type="transmembrane region" description="Helical" evidence="2">
    <location>
        <begin position="168"/>
        <end position="188"/>
    </location>
</feature>
<dbReference type="EMBL" id="ML978076">
    <property type="protein sequence ID" value="KAF2010651.1"/>
    <property type="molecule type" value="Genomic_DNA"/>
</dbReference>
<keyword evidence="2" id="KW-0472">Membrane</keyword>
<keyword evidence="2" id="KW-1133">Transmembrane helix</keyword>
<accession>A0A6A5XCM9</accession>
<keyword evidence="2" id="KW-0812">Transmembrane</keyword>
<evidence type="ECO:0000313" key="4">
    <source>
        <dbReference type="Proteomes" id="UP000799778"/>
    </source>
</evidence>
<dbReference type="GeneID" id="54291601"/>
<dbReference type="AlphaFoldDB" id="A0A6A5XCM9"/>
<feature type="transmembrane region" description="Helical" evidence="2">
    <location>
        <begin position="363"/>
        <end position="387"/>
    </location>
</feature>
<protein>
    <submittedName>
        <fullName evidence="3">Uncharacterized protein</fullName>
    </submittedName>
</protein>
<evidence type="ECO:0000256" key="1">
    <source>
        <dbReference type="SAM" id="MobiDB-lite"/>
    </source>
</evidence>
<dbReference type="Proteomes" id="UP000799778">
    <property type="component" value="Unassembled WGS sequence"/>
</dbReference>